<evidence type="ECO:0000256" key="1">
    <source>
        <dbReference type="SAM" id="SignalP"/>
    </source>
</evidence>
<reference evidence="2 3" key="1">
    <citation type="submission" date="2019-05" db="EMBL/GenBank/DDBJ databases">
        <title>Another draft genome of Portunus trituberculatus and its Hox gene families provides insights of decapod evolution.</title>
        <authorList>
            <person name="Jeong J.-H."/>
            <person name="Song I."/>
            <person name="Kim S."/>
            <person name="Choi T."/>
            <person name="Kim D."/>
            <person name="Ryu S."/>
            <person name="Kim W."/>
        </authorList>
    </citation>
    <scope>NUCLEOTIDE SEQUENCE [LARGE SCALE GENOMIC DNA]</scope>
    <source>
        <tissue evidence="2">Muscle</tissue>
    </source>
</reference>
<feature type="signal peptide" evidence="1">
    <location>
        <begin position="1"/>
        <end position="25"/>
    </location>
</feature>
<feature type="chain" id="PRO_5023137168" description="Secreted protein" evidence="1">
    <location>
        <begin position="26"/>
        <end position="101"/>
    </location>
</feature>
<organism evidence="2 3">
    <name type="scientific">Portunus trituberculatus</name>
    <name type="common">Swimming crab</name>
    <name type="synonym">Neptunus trituberculatus</name>
    <dbReference type="NCBI Taxonomy" id="210409"/>
    <lineage>
        <taxon>Eukaryota</taxon>
        <taxon>Metazoa</taxon>
        <taxon>Ecdysozoa</taxon>
        <taxon>Arthropoda</taxon>
        <taxon>Crustacea</taxon>
        <taxon>Multicrustacea</taxon>
        <taxon>Malacostraca</taxon>
        <taxon>Eumalacostraca</taxon>
        <taxon>Eucarida</taxon>
        <taxon>Decapoda</taxon>
        <taxon>Pleocyemata</taxon>
        <taxon>Brachyura</taxon>
        <taxon>Eubrachyura</taxon>
        <taxon>Portunoidea</taxon>
        <taxon>Portunidae</taxon>
        <taxon>Portuninae</taxon>
        <taxon>Portunus</taxon>
    </lineage>
</organism>
<evidence type="ECO:0008006" key="4">
    <source>
        <dbReference type="Google" id="ProtNLM"/>
    </source>
</evidence>
<gene>
    <name evidence="2" type="ORF">E2C01_021794</name>
</gene>
<evidence type="ECO:0000313" key="3">
    <source>
        <dbReference type="Proteomes" id="UP000324222"/>
    </source>
</evidence>
<protein>
    <recommendedName>
        <fullName evidence="4">Secreted protein</fullName>
    </recommendedName>
</protein>
<dbReference type="EMBL" id="VSRR010001937">
    <property type="protein sequence ID" value="MPC28585.1"/>
    <property type="molecule type" value="Genomic_DNA"/>
</dbReference>
<accession>A0A5B7E5K3</accession>
<name>A0A5B7E5K3_PORTR</name>
<keyword evidence="3" id="KW-1185">Reference proteome</keyword>
<dbReference type="Proteomes" id="UP000324222">
    <property type="component" value="Unassembled WGS sequence"/>
</dbReference>
<keyword evidence="1" id="KW-0732">Signal</keyword>
<dbReference type="AlphaFoldDB" id="A0A5B7E5K3"/>
<sequence length="101" mass="11202">MPDTWSAARALSLMLASQFTDLCLLLRNLDLQNVASNRSREPRLKPRANYSTSIHVASKSDVTRGKPCVHEYAPALLRGTKVRSNTVNQHKGQCAANMTFC</sequence>
<proteinExistence type="predicted"/>
<evidence type="ECO:0000313" key="2">
    <source>
        <dbReference type="EMBL" id="MPC28585.1"/>
    </source>
</evidence>
<comment type="caution">
    <text evidence="2">The sequence shown here is derived from an EMBL/GenBank/DDBJ whole genome shotgun (WGS) entry which is preliminary data.</text>
</comment>